<dbReference type="EMBL" id="CM000833">
    <property type="protein sequence ID" value="EET04413.1"/>
    <property type="molecule type" value="Genomic_DNA"/>
</dbReference>
<dbReference type="NCBIfam" id="NF041646">
    <property type="entry name" value="VC0807_fam"/>
    <property type="match status" value="1"/>
</dbReference>
<feature type="transmembrane region" description="Helical" evidence="1">
    <location>
        <begin position="33"/>
        <end position="51"/>
    </location>
</feature>
<keyword evidence="1" id="KW-0472">Membrane</keyword>
<dbReference type="HOGENOM" id="CLU_082059_0_0_4"/>
<accession>A0A0E1VU72</accession>
<evidence type="ECO:0000313" key="2">
    <source>
        <dbReference type="EMBL" id="EET04413.1"/>
    </source>
</evidence>
<name>A0A0E1VU72_BURPE</name>
<dbReference type="GeneID" id="93063480"/>
<organism evidence="2">
    <name type="scientific">Burkholderia pseudomallei 1710a</name>
    <dbReference type="NCBI Taxonomy" id="320371"/>
    <lineage>
        <taxon>Bacteria</taxon>
        <taxon>Pseudomonadati</taxon>
        <taxon>Pseudomonadota</taxon>
        <taxon>Betaproteobacteria</taxon>
        <taxon>Burkholderiales</taxon>
        <taxon>Burkholderiaceae</taxon>
        <taxon>Burkholderia</taxon>
        <taxon>pseudomallei group</taxon>
    </lineage>
</organism>
<dbReference type="Proteomes" id="UP000001812">
    <property type="component" value="Chromosome II"/>
</dbReference>
<keyword evidence="1" id="KW-1133">Transmembrane helix</keyword>
<dbReference type="AlphaFoldDB" id="A0A0E1VU72"/>
<reference evidence="2" key="1">
    <citation type="submission" date="2009-05" db="EMBL/GenBank/DDBJ databases">
        <authorList>
            <person name="Harkins D.M."/>
            <person name="DeShazer D."/>
            <person name="Woods D.E."/>
            <person name="Brinkac L.M."/>
            <person name="Brown K.A."/>
            <person name="Hung G.C."/>
            <person name="Tuanyok A."/>
            <person name="Zhang B."/>
            <person name="Nierman W.C."/>
        </authorList>
    </citation>
    <scope>NUCLEOTIDE SEQUENCE [LARGE SCALE GENOMIC DNA]</scope>
    <source>
        <strain evidence="2">1710a</strain>
    </source>
</reference>
<gene>
    <name evidence="2" type="ORF">BURPS1710A_A1016</name>
</gene>
<dbReference type="RefSeq" id="WP_004528625.1">
    <property type="nucleotide sequence ID" value="NZ_CM000833.1"/>
</dbReference>
<feature type="transmembrane region" description="Helical" evidence="1">
    <location>
        <begin position="58"/>
        <end position="77"/>
    </location>
</feature>
<keyword evidence="1" id="KW-0812">Transmembrane</keyword>
<proteinExistence type="predicted"/>
<evidence type="ECO:0000256" key="1">
    <source>
        <dbReference type="SAM" id="Phobius"/>
    </source>
</evidence>
<protein>
    <recommendedName>
        <fullName evidence="3">Transmembrane protein</fullName>
    </recommendedName>
</protein>
<evidence type="ECO:0008006" key="3">
    <source>
        <dbReference type="Google" id="ProtNLM"/>
    </source>
</evidence>
<feature type="transmembrane region" description="Helical" evidence="1">
    <location>
        <begin position="171"/>
        <end position="193"/>
    </location>
</feature>
<sequence length="213" mass="22892">MKLSPGLVAELTVNLLLPWAAYRAALPYWGETGGLVASAVPPLVWSTVQLARFRRVDALSALVLFGIVLSIAAALAGGSARMLLMRESLASGAIGVAFLASLALRKPLVFHLARATLAREAHDGAARLDALWAERPAFVASMRLMTLVWGCGLVAENLLRAWMVWNWPVERVLVVAPFVGYGVYGALMMWTLWYRKVMRANALAGLPPGGALG</sequence>
<feature type="transmembrane region" description="Helical" evidence="1">
    <location>
        <begin position="144"/>
        <end position="165"/>
    </location>
</feature>